<dbReference type="SMART" id="SM00380">
    <property type="entry name" value="AP2"/>
    <property type="match status" value="1"/>
</dbReference>
<sequence length="299" mass="32655">MASLEESSTLELIRQHLLHDFTSMESFVSNLNLCSSQNQSTEISNLKNGGIFNYLLPKEEPITSSSNSSNSSDSTNQTKPRPSNLSHRRPSINVAIPPTRTTFGVNSVPAPMLAATTSGLNNVSDDSAESKHYRGVRRRPWGKFAAEIRDPNRKGSRVWLGTFDTAIEAAKAYDRAAFRLRGSKAILNFPLEVAGNSLEYDTPAPSHHLGRKRSREIESESEERKIHAVESKVLKAESVEAVQIQKVTSSESALPAAGPLTPSSWTGIWDGDVKGIFSVPPLSPLSPHPSMGYSQLMVI</sequence>
<name>A0A5N6R8Y0_9ROSI</name>
<dbReference type="Pfam" id="PF00847">
    <property type="entry name" value="AP2"/>
    <property type="match status" value="1"/>
</dbReference>
<feature type="domain" description="AP2/ERF" evidence="10">
    <location>
        <begin position="132"/>
        <end position="190"/>
    </location>
</feature>
<keyword evidence="5" id="KW-0010">Activator</keyword>
<dbReference type="AlphaFoldDB" id="A0A5N6R8Y0"/>
<dbReference type="Proteomes" id="UP000327013">
    <property type="component" value="Chromosome 5"/>
</dbReference>
<dbReference type="GO" id="GO:0006950">
    <property type="term" value="P:response to stress"/>
    <property type="evidence" value="ECO:0007669"/>
    <property type="project" value="UniProtKB-ARBA"/>
</dbReference>
<evidence type="ECO:0000256" key="1">
    <source>
        <dbReference type="ARBA" id="ARBA00004123"/>
    </source>
</evidence>
<keyword evidence="4" id="KW-0238">DNA-binding</keyword>
<dbReference type="InterPro" id="IPR001471">
    <property type="entry name" value="AP2/ERF_dom"/>
</dbReference>
<evidence type="ECO:0000256" key="4">
    <source>
        <dbReference type="ARBA" id="ARBA00023125"/>
    </source>
</evidence>
<evidence type="ECO:0000256" key="2">
    <source>
        <dbReference type="ARBA" id="ARBA00022745"/>
    </source>
</evidence>
<accession>A0A5N6R8Y0</accession>
<evidence type="ECO:0000313" key="12">
    <source>
        <dbReference type="Proteomes" id="UP000327013"/>
    </source>
</evidence>
<dbReference type="InterPro" id="IPR016177">
    <property type="entry name" value="DNA-bd_dom_sf"/>
</dbReference>
<dbReference type="SUPFAM" id="SSF54171">
    <property type="entry name" value="DNA-binding domain"/>
    <property type="match status" value="1"/>
</dbReference>
<protein>
    <recommendedName>
        <fullName evidence="10">AP2/ERF domain-containing protein</fullName>
    </recommendedName>
</protein>
<keyword evidence="2" id="KW-0936">Ethylene signaling pathway</keyword>
<gene>
    <name evidence="11" type="ORF">FH972_013579</name>
</gene>
<keyword evidence="3" id="KW-0805">Transcription regulation</keyword>
<dbReference type="PROSITE" id="PS51032">
    <property type="entry name" value="AP2_ERF"/>
    <property type="match status" value="1"/>
</dbReference>
<dbReference type="CDD" id="cd00018">
    <property type="entry name" value="AP2"/>
    <property type="match status" value="1"/>
</dbReference>
<evidence type="ECO:0000256" key="7">
    <source>
        <dbReference type="ARBA" id="ARBA00023242"/>
    </source>
</evidence>
<dbReference type="GO" id="GO:0009873">
    <property type="term" value="P:ethylene-activated signaling pathway"/>
    <property type="evidence" value="ECO:0007669"/>
    <property type="project" value="UniProtKB-KW"/>
</dbReference>
<dbReference type="GO" id="GO:0000976">
    <property type="term" value="F:transcription cis-regulatory region binding"/>
    <property type="evidence" value="ECO:0007669"/>
    <property type="project" value="UniProtKB-ARBA"/>
</dbReference>
<evidence type="ECO:0000313" key="11">
    <source>
        <dbReference type="EMBL" id="KAE8056843.1"/>
    </source>
</evidence>
<feature type="compositionally biased region" description="Low complexity" evidence="9">
    <location>
        <begin position="63"/>
        <end position="78"/>
    </location>
</feature>
<evidence type="ECO:0000259" key="10">
    <source>
        <dbReference type="PROSITE" id="PS51032"/>
    </source>
</evidence>
<dbReference type="Gene3D" id="3.30.730.10">
    <property type="entry name" value="AP2/ERF domain"/>
    <property type="match status" value="1"/>
</dbReference>
<comment type="subcellular location">
    <subcellularLocation>
        <location evidence="1">Nucleus</location>
    </subcellularLocation>
</comment>
<dbReference type="PRINTS" id="PR00367">
    <property type="entry name" value="ETHRSPELEMNT"/>
</dbReference>
<reference evidence="11 12" key="1">
    <citation type="submission" date="2019-06" db="EMBL/GenBank/DDBJ databases">
        <title>A chromosomal-level reference genome of Carpinus fangiana (Coryloideae, Betulaceae).</title>
        <authorList>
            <person name="Yang X."/>
            <person name="Wang Z."/>
            <person name="Zhang L."/>
            <person name="Hao G."/>
            <person name="Liu J."/>
            <person name="Yang Y."/>
        </authorList>
    </citation>
    <scope>NUCLEOTIDE SEQUENCE [LARGE SCALE GENOMIC DNA]</scope>
    <source>
        <strain evidence="11">Cfa_2016G</strain>
        <tissue evidence="11">Leaf</tissue>
    </source>
</reference>
<evidence type="ECO:0000256" key="6">
    <source>
        <dbReference type="ARBA" id="ARBA00023163"/>
    </source>
</evidence>
<keyword evidence="7" id="KW-0539">Nucleus</keyword>
<dbReference type="GO" id="GO:0005634">
    <property type="term" value="C:nucleus"/>
    <property type="evidence" value="ECO:0007669"/>
    <property type="project" value="UniProtKB-SubCell"/>
</dbReference>
<organism evidence="11 12">
    <name type="scientific">Carpinus fangiana</name>
    <dbReference type="NCBI Taxonomy" id="176857"/>
    <lineage>
        <taxon>Eukaryota</taxon>
        <taxon>Viridiplantae</taxon>
        <taxon>Streptophyta</taxon>
        <taxon>Embryophyta</taxon>
        <taxon>Tracheophyta</taxon>
        <taxon>Spermatophyta</taxon>
        <taxon>Magnoliopsida</taxon>
        <taxon>eudicotyledons</taxon>
        <taxon>Gunneridae</taxon>
        <taxon>Pentapetalae</taxon>
        <taxon>rosids</taxon>
        <taxon>fabids</taxon>
        <taxon>Fagales</taxon>
        <taxon>Betulaceae</taxon>
        <taxon>Carpinus</taxon>
    </lineage>
</organism>
<dbReference type="EMBL" id="CM017325">
    <property type="protein sequence ID" value="KAE8056843.1"/>
    <property type="molecule type" value="Genomic_DNA"/>
</dbReference>
<dbReference type="OrthoDB" id="674504at2759"/>
<dbReference type="GO" id="GO:0003700">
    <property type="term" value="F:DNA-binding transcription factor activity"/>
    <property type="evidence" value="ECO:0007669"/>
    <property type="project" value="InterPro"/>
</dbReference>
<dbReference type="PANTHER" id="PTHR31190:SF499">
    <property type="entry name" value="ETHYLENE-RESPONSIVE TRANSCRIPTION FACTOR ERF105"/>
    <property type="match status" value="1"/>
</dbReference>
<evidence type="ECO:0000256" key="9">
    <source>
        <dbReference type="SAM" id="MobiDB-lite"/>
    </source>
</evidence>
<evidence type="ECO:0000256" key="3">
    <source>
        <dbReference type="ARBA" id="ARBA00023015"/>
    </source>
</evidence>
<proteinExistence type="inferred from homology"/>
<dbReference type="PANTHER" id="PTHR31190">
    <property type="entry name" value="DNA-BINDING DOMAIN"/>
    <property type="match status" value="1"/>
</dbReference>
<keyword evidence="6" id="KW-0804">Transcription</keyword>
<keyword evidence="12" id="KW-1185">Reference proteome</keyword>
<evidence type="ECO:0000256" key="8">
    <source>
        <dbReference type="ARBA" id="ARBA00024343"/>
    </source>
</evidence>
<dbReference type="InterPro" id="IPR036955">
    <property type="entry name" value="AP2/ERF_dom_sf"/>
</dbReference>
<feature type="region of interest" description="Disordered" evidence="9">
    <location>
        <begin position="62"/>
        <end position="100"/>
    </location>
</feature>
<evidence type="ECO:0000256" key="5">
    <source>
        <dbReference type="ARBA" id="ARBA00023159"/>
    </source>
</evidence>
<dbReference type="FunFam" id="3.30.730.10:FF:000001">
    <property type="entry name" value="Ethylene-responsive transcription factor 2"/>
    <property type="match status" value="1"/>
</dbReference>
<comment type="similarity">
    <text evidence="8">Belongs to the AP2/ERF transcription factor family. ERF subfamily.</text>
</comment>
<dbReference type="InterPro" id="IPR044808">
    <property type="entry name" value="ERF_plant"/>
</dbReference>